<organism evidence="2 3">
    <name type="scientific">Candida metapsilosis</name>
    <dbReference type="NCBI Taxonomy" id="273372"/>
    <lineage>
        <taxon>Eukaryota</taxon>
        <taxon>Fungi</taxon>
        <taxon>Dikarya</taxon>
        <taxon>Ascomycota</taxon>
        <taxon>Saccharomycotina</taxon>
        <taxon>Pichiomycetes</taxon>
        <taxon>Debaryomycetaceae</taxon>
        <taxon>Candida/Lodderomyces clade</taxon>
        <taxon>Candida</taxon>
    </lineage>
</organism>
<dbReference type="InterPro" id="IPR011990">
    <property type="entry name" value="TPR-like_helical_dom_sf"/>
</dbReference>
<feature type="repeat" description="TPR" evidence="1">
    <location>
        <begin position="35"/>
        <end position="68"/>
    </location>
</feature>
<evidence type="ECO:0000256" key="1">
    <source>
        <dbReference type="PROSITE-ProRule" id="PRU00339"/>
    </source>
</evidence>
<proteinExistence type="predicted"/>
<reference evidence="2 3" key="1">
    <citation type="submission" date="2020-12" db="EMBL/GenBank/DDBJ databases">
        <title>Effect of drift, selection, and recombination on the evolution of hybrid genomes in Candida yeast pathogens.</title>
        <authorList>
            <person name="Mixao V."/>
            <person name="Ksiezopolska E."/>
            <person name="Saus E."/>
            <person name="Boekhout T."/>
            <person name="Gacser A."/>
            <person name="Gabaldon T."/>
        </authorList>
    </citation>
    <scope>NUCLEOTIDE SEQUENCE [LARGE SCALE GENOMIC DNA]</scope>
    <source>
        <strain evidence="2 3">BP57</strain>
    </source>
</reference>
<dbReference type="Proteomes" id="UP000669133">
    <property type="component" value="Unassembled WGS sequence"/>
</dbReference>
<comment type="caution">
    <text evidence="2">The sequence shown here is derived from an EMBL/GenBank/DDBJ whole genome shotgun (WGS) entry which is preliminary data.</text>
</comment>
<dbReference type="SUPFAM" id="SSF48452">
    <property type="entry name" value="TPR-like"/>
    <property type="match status" value="1"/>
</dbReference>
<keyword evidence="3" id="KW-1185">Reference proteome</keyword>
<dbReference type="OrthoDB" id="1914839at2759"/>
<keyword evidence="1" id="KW-0802">TPR repeat</keyword>
<evidence type="ECO:0008006" key="4">
    <source>
        <dbReference type="Google" id="ProtNLM"/>
    </source>
</evidence>
<dbReference type="PROSITE" id="PS50005">
    <property type="entry name" value="TPR"/>
    <property type="match status" value="1"/>
</dbReference>
<name>A0A8H7ZKG2_9ASCO</name>
<dbReference type="Gene3D" id="1.25.40.10">
    <property type="entry name" value="Tetratricopeptide repeat domain"/>
    <property type="match status" value="1"/>
</dbReference>
<dbReference type="CDD" id="cd24142">
    <property type="entry name" value="ACL4-like"/>
    <property type="match status" value="1"/>
</dbReference>
<accession>A0A8H7ZKG2</accession>
<dbReference type="RefSeq" id="XP_067549763.1">
    <property type="nucleotide sequence ID" value="XM_067691393.1"/>
</dbReference>
<dbReference type="EMBL" id="JAEOAQ010000002">
    <property type="protein sequence ID" value="KAG5420647.1"/>
    <property type="molecule type" value="Genomic_DNA"/>
</dbReference>
<dbReference type="AlphaFoldDB" id="A0A8H7ZKG2"/>
<evidence type="ECO:0000313" key="3">
    <source>
        <dbReference type="Proteomes" id="UP000669133"/>
    </source>
</evidence>
<dbReference type="InterPro" id="IPR019734">
    <property type="entry name" value="TPR_rpt"/>
</dbReference>
<dbReference type="GeneID" id="93651157"/>
<sequence>MTEIISQARGFLATSQPEKALEILTPHIASNSQSPEFLAILGETLLENNELQQAYNVLIHACELDPEAALGVEKFLYLGQIIGGADGLNYINVGLNKLNDILANIAEGNSGNGPSQEELSKGGYKNVEEYKQWAIKKLNSGVFASIEIWMTDLCMEPEAESKCNELIDFSLSIDPNNPESLSILSSIRISQQRQQDAIEALKKSWELFKLKKTKLEDFANKKEENEDNGAGDNNDAFEVGMEYVELIQPLVTLSRYAVELEQYDTAIDIASNIQDINDTILDAFYIEALSNLFKAKQISSTSDHKATANEEFDYRELEISQLKETPEIKQLLSDTRSTLTSAYKIINSELGVENDPVLIEQVNELLNQLGGPIMSELMPKRENLDDEEEVNWEEEIASDNE</sequence>
<protein>
    <recommendedName>
        <fullName evidence="4">Assembly chaperone of RPL4</fullName>
    </recommendedName>
</protein>
<gene>
    <name evidence="2" type="ORF">I9W82_002528</name>
</gene>
<evidence type="ECO:0000313" key="2">
    <source>
        <dbReference type="EMBL" id="KAG5420647.1"/>
    </source>
</evidence>